<proteinExistence type="predicted"/>
<dbReference type="EMBL" id="CM002289">
    <property type="protein sequence ID" value="ESW30567.1"/>
    <property type="molecule type" value="Genomic_DNA"/>
</dbReference>
<evidence type="ECO:0000313" key="2">
    <source>
        <dbReference type="EMBL" id="ESW30567.1"/>
    </source>
</evidence>
<accession>V7CK44</accession>
<evidence type="ECO:0000256" key="1">
    <source>
        <dbReference type="SAM" id="MobiDB-lite"/>
    </source>
</evidence>
<protein>
    <submittedName>
        <fullName evidence="2">Uncharacterized protein</fullName>
    </submittedName>
</protein>
<dbReference type="Proteomes" id="UP000000226">
    <property type="component" value="Chromosome 2"/>
</dbReference>
<keyword evidence="3" id="KW-1185">Reference proteome</keyword>
<name>V7CK44_PHAVU</name>
<gene>
    <name evidence="2" type="ORF">PHAVU_002G163800g</name>
</gene>
<dbReference type="Gramene" id="ESW30567">
    <property type="protein sequence ID" value="ESW30567"/>
    <property type="gene ID" value="PHAVU_002G163800g"/>
</dbReference>
<evidence type="ECO:0000313" key="3">
    <source>
        <dbReference type="Proteomes" id="UP000000226"/>
    </source>
</evidence>
<sequence length="66" mass="7860">MRRRGNWVNGRVEKRKRTRGDDDEKETVDVHENSTWCDVKCVVGLCLRPPEGMEMYINIQKLFSNY</sequence>
<organism evidence="2 3">
    <name type="scientific">Phaseolus vulgaris</name>
    <name type="common">Kidney bean</name>
    <name type="synonym">French bean</name>
    <dbReference type="NCBI Taxonomy" id="3885"/>
    <lineage>
        <taxon>Eukaryota</taxon>
        <taxon>Viridiplantae</taxon>
        <taxon>Streptophyta</taxon>
        <taxon>Embryophyta</taxon>
        <taxon>Tracheophyta</taxon>
        <taxon>Spermatophyta</taxon>
        <taxon>Magnoliopsida</taxon>
        <taxon>eudicotyledons</taxon>
        <taxon>Gunneridae</taxon>
        <taxon>Pentapetalae</taxon>
        <taxon>rosids</taxon>
        <taxon>fabids</taxon>
        <taxon>Fabales</taxon>
        <taxon>Fabaceae</taxon>
        <taxon>Papilionoideae</taxon>
        <taxon>50 kb inversion clade</taxon>
        <taxon>NPAAA clade</taxon>
        <taxon>indigoferoid/millettioid clade</taxon>
        <taxon>Phaseoleae</taxon>
        <taxon>Phaseolus</taxon>
    </lineage>
</organism>
<feature type="region of interest" description="Disordered" evidence="1">
    <location>
        <begin position="1"/>
        <end position="24"/>
    </location>
</feature>
<reference evidence="3" key="1">
    <citation type="journal article" date="2014" name="Nat. Genet.">
        <title>A reference genome for common bean and genome-wide analysis of dual domestications.</title>
        <authorList>
            <person name="Schmutz J."/>
            <person name="McClean P.E."/>
            <person name="Mamidi S."/>
            <person name="Wu G.A."/>
            <person name="Cannon S.B."/>
            <person name="Grimwood J."/>
            <person name="Jenkins J."/>
            <person name="Shu S."/>
            <person name="Song Q."/>
            <person name="Chavarro C."/>
            <person name="Torres-Torres M."/>
            <person name="Geffroy V."/>
            <person name="Moghaddam S.M."/>
            <person name="Gao D."/>
            <person name="Abernathy B."/>
            <person name="Barry K."/>
            <person name="Blair M."/>
            <person name="Brick M.A."/>
            <person name="Chovatia M."/>
            <person name="Gepts P."/>
            <person name="Goodstein D.M."/>
            <person name="Gonzales M."/>
            <person name="Hellsten U."/>
            <person name="Hyten D.L."/>
            <person name="Jia G."/>
            <person name="Kelly J.D."/>
            <person name="Kudrna D."/>
            <person name="Lee R."/>
            <person name="Richard M.M."/>
            <person name="Miklas P.N."/>
            <person name="Osorno J.M."/>
            <person name="Rodrigues J."/>
            <person name="Thareau V."/>
            <person name="Urrea C.A."/>
            <person name="Wang M."/>
            <person name="Yu Y."/>
            <person name="Zhang M."/>
            <person name="Wing R.A."/>
            <person name="Cregan P.B."/>
            <person name="Rokhsar D.S."/>
            <person name="Jackson S.A."/>
        </authorList>
    </citation>
    <scope>NUCLEOTIDE SEQUENCE [LARGE SCALE GENOMIC DNA]</scope>
    <source>
        <strain evidence="3">cv. G19833</strain>
    </source>
</reference>
<dbReference type="AlphaFoldDB" id="V7CK44"/>